<reference evidence="2 3" key="1">
    <citation type="submission" date="2024-05" db="EMBL/GenBank/DDBJ databases">
        <authorList>
            <person name="Wallberg A."/>
        </authorList>
    </citation>
    <scope>NUCLEOTIDE SEQUENCE [LARGE SCALE GENOMIC DNA]</scope>
</reference>
<keyword evidence="3" id="KW-1185">Reference proteome</keyword>
<dbReference type="Proteomes" id="UP001497623">
    <property type="component" value="Unassembled WGS sequence"/>
</dbReference>
<evidence type="ECO:0000256" key="1">
    <source>
        <dbReference type="SAM" id="MobiDB-lite"/>
    </source>
</evidence>
<comment type="caution">
    <text evidence="2">The sequence shown here is derived from an EMBL/GenBank/DDBJ whole genome shotgun (WGS) entry which is preliminary data.</text>
</comment>
<dbReference type="AlphaFoldDB" id="A0AAV2RK85"/>
<proteinExistence type="predicted"/>
<organism evidence="2 3">
    <name type="scientific">Meganyctiphanes norvegica</name>
    <name type="common">Northern krill</name>
    <name type="synonym">Thysanopoda norvegica</name>
    <dbReference type="NCBI Taxonomy" id="48144"/>
    <lineage>
        <taxon>Eukaryota</taxon>
        <taxon>Metazoa</taxon>
        <taxon>Ecdysozoa</taxon>
        <taxon>Arthropoda</taxon>
        <taxon>Crustacea</taxon>
        <taxon>Multicrustacea</taxon>
        <taxon>Malacostraca</taxon>
        <taxon>Eumalacostraca</taxon>
        <taxon>Eucarida</taxon>
        <taxon>Euphausiacea</taxon>
        <taxon>Euphausiidae</taxon>
        <taxon>Meganyctiphanes</taxon>
    </lineage>
</organism>
<accession>A0AAV2RK85</accession>
<feature type="non-terminal residue" evidence="2">
    <location>
        <position position="174"/>
    </location>
</feature>
<evidence type="ECO:0000313" key="3">
    <source>
        <dbReference type="Proteomes" id="UP001497623"/>
    </source>
</evidence>
<evidence type="ECO:0000313" key="2">
    <source>
        <dbReference type="EMBL" id="CAL4129254.1"/>
    </source>
</evidence>
<dbReference type="EMBL" id="CAXKWB010025999">
    <property type="protein sequence ID" value="CAL4129254.1"/>
    <property type="molecule type" value="Genomic_DNA"/>
</dbReference>
<feature type="compositionally biased region" description="Basic and acidic residues" evidence="1">
    <location>
        <begin position="42"/>
        <end position="52"/>
    </location>
</feature>
<name>A0AAV2RK85_MEGNR</name>
<gene>
    <name evidence="2" type="ORF">MNOR_LOCUS26271</name>
</gene>
<protein>
    <submittedName>
        <fullName evidence="2">Uncharacterized protein</fullName>
    </submittedName>
</protein>
<feature type="region of interest" description="Disordered" evidence="1">
    <location>
        <begin position="38"/>
        <end position="76"/>
    </location>
</feature>
<feature type="compositionally biased region" description="Polar residues" evidence="1">
    <location>
        <begin position="55"/>
        <end position="67"/>
    </location>
</feature>
<sequence length="174" mass="19094">MVDLLNKKKIKRLIAQGNRLEAMNIFLQSKFGDFPKQYSNEKIMDDSSDQRKKSPNCQSISEENGGSNKIIKKGSTGTTINDEEIAVVDVETVDSLSLEETVDPLSLEETVDPLSVEETFDSSTVEGKMTSSVTEGRIVTSVPCNSYLATTHHLKASQSDIRATPLQAEQQVPA</sequence>